<proteinExistence type="predicted"/>
<evidence type="ECO:0000313" key="2">
    <source>
        <dbReference type="Proteomes" id="UP000307749"/>
    </source>
</evidence>
<dbReference type="Proteomes" id="UP000307749">
    <property type="component" value="Unassembled WGS sequence"/>
</dbReference>
<organism evidence="1 2">
    <name type="scientific">Metallibacterium scheffleri</name>
    <dbReference type="NCBI Taxonomy" id="993689"/>
    <lineage>
        <taxon>Bacteria</taxon>
        <taxon>Pseudomonadati</taxon>
        <taxon>Pseudomonadota</taxon>
        <taxon>Gammaproteobacteria</taxon>
        <taxon>Lysobacterales</taxon>
        <taxon>Rhodanobacteraceae</taxon>
        <taxon>Metallibacterium</taxon>
    </lineage>
</organism>
<comment type="caution">
    <text evidence="1">The sequence shown here is derived from an EMBL/GenBank/DDBJ whole genome shotgun (WGS) entry which is preliminary data.</text>
</comment>
<keyword evidence="2" id="KW-1185">Reference proteome</keyword>
<dbReference type="STRING" id="993689.GCA_002077135_00082"/>
<dbReference type="AlphaFoldDB" id="A0A4S3KPR1"/>
<protein>
    <recommendedName>
        <fullName evidence="3">DNA-binding protein</fullName>
    </recommendedName>
</protein>
<reference evidence="1 2" key="1">
    <citation type="submission" date="2017-02" db="EMBL/GenBank/DDBJ databases">
        <title>Whole genome sequencing of Metallibacterium scheffleri DSM 24874 (T).</title>
        <authorList>
            <person name="Kumar S."/>
            <person name="Patil P."/>
            <person name="Patil P.B."/>
        </authorList>
    </citation>
    <scope>NUCLEOTIDE SEQUENCE [LARGE SCALE GENOMIC DNA]</scope>
    <source>
        <strain evidence="1 2">DSM 24874</strain>
    </source>
</reference>
<accession>A0A4S3KPR1</accession>
<dbReference type="OrthoDB" id="5363652at2"/>
<dbReference type="InterPro" id="IPR011664">
    <property type="entry name" value="Abi_system_AbiD/AbiF-like"/>
</dbReference>
<dbReference type="Pfam" id="PF07751">
    <property type="entry name" value="Abi_2"/>
    <property type="match status" value="1"/>
</dbReference>
<evidence type="ECO:0008006" key="3">
    <source>
        <dbReference type="Google" id="ProtNLM"/>
    </source>
</evidence>
<gene>
    <name evidence="1" type="ORF">B1806_09495</name>
</gene>
<dbReference type="EMBL" id="MWQO01000033">
    <property type="protein sequence ID" value="THD10094.1"/>
    <property type="molecule type" value="Genomic_DNA"/>
</dbReference>
<sequence length="333" mass="39104">MLPVNHARLASTDFGRQAHFGGFFILGRRVNTPRKAPAKPATTLDEQIALLRRRGMTIVDEDRARHYLGHINYYRLRGYWMGYEQPDGVGEHPFRPGTTFEAVIDLYDFDRRLRLEINDVIERFEVSLRTHWAYVLGHRDGPIAHRNATLFNASHPDLLRRVETLYNDRKEVFLRHYLDRDEEPPIWALCEALSLGDLSKWLRSLKHHPDRQAIADAYGLHERPFGSFVEHLAYIRNVCAHHARLWNRRLVVAALALPKKPSELVAQLQHDPAQARRLYNALTVLAWLMRIISPRSTWRERMRMLIAERPDLWEDMGFPQGWQNFDLWREGTP</sequence>
<name>A0A4S3KPR1_9GAMM</name>
<dbReference type="RefSeq" id="WP_081130147.1">
    <property type="nucleotide sequence ID" value="NZ_LDOS01000005.1"/>
</dbReference>
<evidence type="ECO:0000313" key="1">
    <source>
        <dbReference type="EMBL" id="THD10094.1"/>
    </source>
</evidence>